<evidence type="ECO:0000313" key="4">
    <source>
        <dbReference type="EMBL" id="WGL95137.1"/>
    </source>
</evidence>
<feature type="domain" description="YdgH/BhsA/McbA-like" evidence="3">
    <location>
        <begin position="35"/>
        <end position="86"/>
    </location>
</feature>
<organism evidence="4 5">
    <name type="scientific">Arsenophonus nasoniae</name>
    <name type="common">son-killer infecting Nasonia vitripennis</name>
    <dbReference type="NCBI Taxonomy" id="638"/>
    <lineage>
        <taxon>Bacteria</taxon>
        <taxon>Pseudomonadati</taxon>
        <taxon>Pseudomonadota</taxon>
        <taxon>Gammaproteobacteria</taxon>
        <taxon>Enterobacterales</taxon>
        <taxon>Morganellaceae</taxon>
        <taxon>Arsenophonus</taxon>
    </lineage>
</organism>
<accession>A0AA95GBH1</accession>
<dbReference type="Proteomes" id="UP001177597">
    <property type="component" value="Chromosome"/>
</dbReference>
<feature type="chain" id="PRO_5041642617" evidence="2">
    <location>
        <begin position="23"/>
        <end position="97"/>
    </location>
</feature>
<dbReference type="InterPro" id="IPR010854">
    <property type="entry name" value="YdgH/BhsA/McbA-like_dom"/>
</dbReference>
<dbReference type="AlphaFoldDB" id="A0AA95GBH1"/>
<feature type="signal peptide" evidence="2">
    <location>
        <begin position="1"/>
        <end position="22"/>
    </location>
</feature>
<gene>
    <name evidence="4" type="ORF">QE207_15960</name>
</gene>
<evidence type="ECO:0000313" key="5">
    <source>
        <dbReference type="Proteomes" id="UP001177597"/>
    </source>
</evidence>
<proteinExistence type="predicted"/>
<dbReference type="EMBL" id="CP123498">
    <property type="protein sequence ID" value="WGL95137.1"/>
    <property type="molecule type" value="Genomic_DNA"/>
</dbReference>
<dbReference type="RefSeq" id="WP_280629199.1">
    <property type="nucleotide sequence ID" value="NZ_CP123498.1"/>
</dbReference>
<sequence>MMKKLPAALILVLGALSFGAMADQAKEVVEFPAQQPMGIVSVVTGETPTSAVEQLAEKAAKEGATSYHVTFLAYTQNKVQANARIYGNSQVTAPVYR</sequence>
<dbReference type="InterPro" id="IPR025543">
    <property type="entry name" value="Dodecin-like"/>
</dbReference>
<dbReference type="Pfam" id="PF07338">
    <property type="entry name" value="YdgH_BhsA-like"/>
    <property type="match status" value="1"/>
</dbReference>
<reference evidence="4" key="1">
    <citation type="submission" date="2023-04" db="EMBL/GenBank/DDBJ databases">
        <title>Genome dynamics across the evolutionary transition to endosymbiosis.</title>
        <authorList>
            <person name="Siozios S."/>
            <person name="Nadal-Jimenez P."/>
            <person name="Azagi T."/>
            <person name="Sprong H."/>
            <person name="Frost C.L."/>
            <person name="Parratt S.R."/>
            <person name="Taylor G."/>
            <person name="Brettell L."/>
            <person name="Lew K.C."/>
            <person name="Croft L."/>
            <person name="King K.C."/>
            <person name="Brockhurst M.A."/>
            <person name="Hypsa V."/>
            <person name="Novakova E."/>
            <person name="Darby A.C."/>
            <person name="Hurst G.D.D."/>
        </authorList>
    </citation>
    <scope>NUCLEOTIDE SEQUENCE</scope>
    <source>
        <strain evidence="4">AIh</strain>
    </source>
</reference>
<dbReference type="InterPro" id="IPR036275">
    <property type="entry name" value="YdgH-like_sf"/>
</dbReference>
<protein>
    <submittedName>
        <fullName evidence="4">DUF1471 domain-containing protein</fullName>
    </submittedName>
</protein>
<evidence type="ECO:0000256" key="1">
    <source>
        <dbReference type="ARBA" id="ARBA00022729"/>
    </source>
</evidence>
<evidence type="ECO:0000256" key="2">
    <source>
        <dbReference type="SAM" id="SignalP"/>
    </source>
</evidence>
<evidence type="ECO:0000259" key="3">
    <source>
        <dbReference type="Pfam" id="PF07338"/>
    </source>
</evidence>
<dbReference type="Gene3D" id="3.30.1660.10">
    <property type="entry name" value="Flavin-binding protein dodecin"/>
    <property type="match status" value="1"/>
</dbReference>
<dbReference type="SUPFAM" id="SSF159871">
    <property type="entry name" value="YdgH-like"/>
    <property type="match status" value="1"/>
</dbReference>
<name>A0AA95GBH1_9GAMM</name>
<keyword evidence="1 2" id="KW-0732">Signal</keyword>